<evidence type="ECO:0000313" key="3">
    <source>
        <dbReference type="Proteomes" id="UP000663829"/>
    </source>
</evidence>
<reference evidence="1" key="1">
    <citation type="submission" date="2021-02" db="EMBL/GenBank/DDBJ databases">
        <authorList>
            <person name="Nowell W R."/>
        </authorList>
    </citation>
    <scope>NUCLEOTIDE SEQUENCE</scope>
</reference>
<dbReference type="Proteomes" id="UP000663829">
    <property type="component" value="Unassembled WGS sequence"/>
</dbReference>
<keyword evidence="3" id="KW-1185">Reference proteome</keyword>
<name>A0A815CNE1_9BILA</name>
<dbReference type="AlphaFoldDB" id="A0A815CNE1"/>
<comment type="caution">
    <text evidence="1">The sequence shown here is derived from an EMBL/GenBank/DDBJ whole genome shotgun (WGS) entry which is preliminary data.</text>
</comment>
<dbReference type="EMBL" id="CAJOBC010032033">
    <property type="protein sequence ID" value="CAF4094394.1"/>
    <property type="molecule type" value="Genomic_DNA"/>
</dbReference>
<organism evidence="1 3">
    <name type="scientific">Didymodactylos carnosus</name>
    <dbReference type="NCBI Taxonomy" id="1234261"/>
    <lineage>
        <taxon>Eukaryota</taxon>
        <taxon>Metazoa</taxon>
        <taxon>Spiralia</taxon>
        <taxon>Gnathifera</taxon>
        <taxon>Rotifera</taxon>
        <taxon>Eurotatoria</taxon>
        <taxon>Bdelloidea</taxon>
        <taxon>Philodinida</taxon>
        <taxon>Philodinidae</taxon>
        <taxon>Didymodactylos</taxon>
    </lineage>
</organism>
<accession>A0A815CNE1</accession>
<sequence>MFGNPQATDAENILQMFLEAPYDDESTPEKISSCDLEVEEDSIDPSDEVDENMHGRKAIIHQPFNI</sequence>
<proteinExistence type="predicted"/>
<protein>
    <submittedName>
        <fullName evidence="1">Uncharacterized protein</fullName>
    </submittedName>
</protein>
<dbReference type="EMBL" id="CAJNOQ010011993">
    <property type="protein sequence ID" value="CAF1289627.1"/>
    <property type="molecule type" value="Genomic_DNA"/>
</dbReference>
<gene>
    <name evidence="1" type="ORF">GPM918_LOCUS27967</name>
    <name evidence="2" type="ORF">SRO942_LOCUS28399</name>
</gene>
<evidence type="ECO:0000313" key="2">
    <source>
        <dbReference type="EMBL" id="CAF4094394.1"/>
    </source>
</evidence>
<dbReference type="Proteomes" id="UP000681722">
    <property type="component" value="Unassembled WGS sequence"/>
</dbReference>
<evidence type="ECO:0000313" key="1">
    <source>
        <dbReference type="EMBL" id="CAF1289627.1"/>
    </source>
</evidence>